<dbReference type="AlphaFoldDB" id="A0A4U0Y3Z8"/>
<dbReference type="EMBL" id="NAJN01000003">
    <property type="protein sequence ID" value="TKA82285.1"/>
    <property type="molecule type" value="Genomic_DNA"/>
</dbReference>
<sequence length="932" mass="104203">MPSSLPNFGYQHANFSQTGVGAMAPPAAKVPIPRLIRDKATQASQDKQRVVNAETRVANTRINQLVACLKRILIHAGPEEARDIQKVLHAVRSLLVRLLLYSYLLRNALRHPQRNFHRPRDATATGAGSDNESDMAGSVGSTEAVDKVDEDINRTASSRATGFLGPTSNAQGLRRLAQENKMPAGIDARPEAPYGHPGNSEEATQGRIDAETERHGNKPKSLVGHVSYYSYMCDNNAILQEDVDPFFWPTETVATRLLTLFFDNVHGDFPILSRLMLKDKFTTYFAAVAKGGAVEHPPPQWRAQINLIFAIAAKYSDLIGAALPSGDGDHRVYFTRARMVGFTEESFFAHPDLEQVQILGLLTFYFTSISQINRAWVISAEADYTLPLPLPYEVDAIITPSGQIVVQDWVVRVDGVSQMTRLEELGFFHRPRPQPRTYLEALKVDQARMGTKDDGSCLSAYDMPPYLQPFVTAPKDKDAAEAPRSAKSRRMSLSTMNPCTGMFFRLRTQLAIITEQVLVALDSPGAMSKSWEDIQGSITALDASLQQWLTLVPPTFDFRQPVRNEKYARERLTLGLFYYSAHLILGRPCLCRLDRRMTHQSAGSASFNSLRAQLCVHAALAMVNLLPDQPDPVALYCTGPWWCAVHFMMQAVIVLMLEMSYSAYHMPNEIERIMTSAKKVTRWLRVMSKNDETAMNAWVIVIRNLTEVAMKNKLDVCDIETTPLRGKRRTRNIFEVGNPYSPQQNTSTRQPQHPHQDSTSQGQDGTATSQTEQRDDTITPPWLHQHLYPHLNPTIAAYNSTPATTTTAWSSAVHSVPVPTSTISTGAEFQGAWTDEPSPSFFTSLGDNSNLNPYAYTFSPTYTTAPQLVLAPNAIFPPPWSQPVHPLPPEFPRPLSLRPTPPGPDWTEEQTNAVFENVMRDWERFQRDEARR</sequence>
<evidence type="ECO:0000259" key="3">
    <source>
        <dbReference type="Pfam" id="PF04082"/>
    </source>
</evidence>
<keyword evidence="5" id="KW-1185">Reference proteome</keyword>
<name>A0A4U0Y3Z8_9PEZI</name>
<protein>
    <recommendedName>
        <fullName evidence="3">Xylanolytic transcriptional activator regulatory domain-containing protein</fullName>
    </recommendedName>
</protein>
<proteinExistence type="predicted"/>
<feature type="compositionally biased region" description="Polar residues" evidence="2">
    <location>
        <begin position="740"/>
        <end position="771"/>
    </location>
</feature>
<organism evidence="4 5">
    <name type="scientific">Cryomyces minteri</name>
    <dbReference type="NCBI Taxonomy" id="331657"/>
    <lineage>
        <taxon>Eukaryota</taxon>
        <taxon>Fungi</taxon>
        <taxon>Dikarya</taxon>
        <taxon>Ascomycota</taxon>
        <taxon>Pezizomycotina</taxon>
        <taxon>Dothideomycetes</taxon>
        <taxon>Dothideomycetes incertae sedis</taxon>
        <taxon>Cryomyces</taxon>
    </lineage>
</organism>
<dbReference type="OrthoDB" id="5296287at2759"/>
<comment type="caution">
    <text evidence="4">The sequence shown here is derived from an EMBL/GenBank/DDBJ whole genome shotgun (WGS) entry which is preliminary data.</text>
</comment>
<evidence type="ECO:0000256" key="2">
    <source>
        <dbReference type="SAM" id="MobiDB-lite"/>
    </source>
</evidence>
<keyword evidence="1" id="KW-0539">Nucleus</keyword>
<evidence type="ECO:0000256" key="1">
    <source>
        <dbReference type="ARBA" id="ARBA00023242"/>
    </source>
</evidence>
<feature type="domain" description="Xylanolytic transcriptional activator regulatory" evidence="3">
    <location>
        <begin position="258"/>
        <end position="379"/>
    </location>
</feature>
<dbReference type="CDD" id="cd12148">
    <property type="entry name" value="fungal_TF_MHR"/>
    <property type="match status" value="1"/>
</dbReference>
<dbReference type="PANTHER" id="PTHR47654">
    <property type="entry name" value="ZN(II)2CYS6 TRANSCRIPTION FACTOR (EUROFUNG)-RELATED"/>
    <property type="match status" value="1"/>
</dbReference>
<dbReference type="Proteomes" id="UP000308768">
    <property type="component" value="Unassembled WGS sequence"/>
</dbReference>
<dbReference type="InterPro" id="IPR007219">
    <property type="entry name" value="XnlR_reg_dom"/>
</dbReference>
<reference evidence="4 5" key="1">
    <citation type="submission" date="2017-03" db="EMBL/GenBank/DDBJ databases">
        <title>Genomes of endolithic fungi from Antarctica.</title>
        <authorList>
            <person name="Coleine C."/>
            <person name="Masonjones S."/>
            <person name="Stajich J.E."/>
        </authorList>
    </citation>
    <scope>NUCLEOTIDE SEQUENCE [LARGE SCALE GENOMIC DNA]</scope>
    <source>
        <strain evidence="4 5">CCFEE 5187</strain>
    </source>
</reference>
<dbReference type="GO" id="GO:0006351">
    <property type="term" value="P:DNA-templated transcription"/>
    <property type="evidence" value="ECO:0007669"/>
    <property type="project" value="InterPro"/>
</dbReference>
<dbReference type="InterPro" id="IPR053230">
    <property type="entry name" value="Trans_reg_galc"/>
</dbReference>
<feature type="region of interest" description="Disordered" evidence="2">
    <location>
        <begin position="116"/>
        <end position="149"/>
    </location>
</feature>
<dbReference type="Pfam" id="PF04082">
    <property type="entry name" value="Fungal_trans"/>
    <property type="match status" value="1"/>
</dbReference>
<dbReference type="GO" id="GO:0008270">
    <property type="term" value="F:zinc ion binding"/>
    <property type="evidence" value="ECO:0007669"/>
    <property type="project" value="InterPro"/>
</dbReference>
<evidence type="ECO:0000313" key="4">
    <source>
        <dbReference type="EMBL" id="TKA82285.1"/>
    </source>
</evidence>
<evidence type="ECO:0000313" key="5">
    <source>
        <dbReference type="Proteomes" id="UP000308768"/>
    </source>
</evidence>
<feature type="region of interest" description="Disordered" evidence="2">
    <location>
        <begin position="730"/>
        <end position="775"/>
    </location>
</feature>
<gene>
    <name evidence="4" type="ORF">B0A49_00438</name>
</gene>
<accession>A0A4U0Y3Z8</accession>
<feature type="region of interest" description="Disordered" evidence="2">
    <location>
        <begin position="185"/>
        <end position="205"/>
    </location>
</feature>
<dbReference type="GO" id="GO:0003677">
    <property type="term" value="F:DNA binding"/>
    <property type="evidence" value="ECO:0007669"/>
    <property type="project" value="InterPro"/>
</dbReference>
<dbReference type="PANTHER" id="PTHR47654:SF5">
    <property type="entry name" value="TRANSCRIPTION FACTOR DOMAIN-CONTAINING PROTEIN"/>
    <property type="match status" value="1"/>
</dbReference>